<evidence type="ECO:0000256" key="2">
    <source>
        <dbReference type="ARBA" id="ARBA00022730"/>
    </source>
</evidence>
<evidence type="ECO:0000256" key="6">
    <source>
        <dbReference type="HAMAP-Rule" id="MF_01363"/>
    </source>
</evidence>
<dbReference type="SUPFAM" id="SSF141091">
    <property type="entry name" value="L21p-like"/>
    <property type="match status" value="1"/>
</dbReference>
<reference evidence="8 9" key="1">
    <citation type="submission" date="2018-05" db="EMBL/GenBank/DDBJ databases">
        <title>Leucothrix arctica sp. nov., isolated from Arctic seawater.</title>
        <authorList>
            <person name="Choi A."/>
            <person name="Baek K."/>
        </authorList>
    </citation>
    <scope>NUCLEOTIDE SEQUENCE [LARGE SCALE GENOMIC DNA]</scope>
    <source>
        <strain evidence="8 9">IMCC9719</strain>
    </source>
</reference>
<dbReference type="InterPro" id="IPR028909">
    <property type="entry name" value="bL21-like"/>
</dbReference>
<comment type="similarity">
    <text evidence="1 6 7">Belongs to the bacterial ribosomal protein bL21 family.</text>
</comment>
<dbReference type="PROSITE" id="PS01169">
    <property type="entry name" value="RIBOSOMAL_L21"/>
    <property type="match status" value="1"/>
</dbReference>
<evidence type="ECO:0000313" key="8">
    <source>
        <dbReference type="EMBL" id="PWQ96369.1"/>
    </source>
</evidence>
<accession>A0A317CDA8</accession>
<comment type="function">
    <text evidence="6 7">This protein binds to 23S rRNA in the presence of protein L20.</text>
</comment>
<comment type="subunit">
    <text evidence="6">Part of the 50S ribosomal subunit. Contacts protein L20.</text>
</comment>
<comment type="caution">
    <text evidence="8">The sequence shown here is derived from an EMBL/GenBank/DDBJ whole genome shotgun (WGS) entry which is preliminary data.</text>
</comment>
<dbReference type="AlphaFoldDB" id="A0A317CDA8"/>
<name>A0A317CDA8_9GAMM</name>
<evidence type="ECO:0000313" key="9">
    <source>
        <dbReference type="Proteomes" id="UP000245506"/>
    </source>
</evidence>
<evidence type="ECO:0000256" key="1">
    <source>
        <dbReference type="ARBA" id="ARBA00008563"/>
    </source>
</evidence>
<dbReference type="PANTHER" id="PTHR21349:SF0">
    <property type="entry name" value="LARGE RIBOSOMAL SUBUNIT PROTEIN BL21M"/>
    <property type="match status" value="1"/>
</dbReference>
<dbReference type="OrthoDB" id="9813334at2"/>
<protein>
    <recommendedName>
        <fullName evidence="6">Large ribosomal subunit protein bL21</fullName>
    </recommendedName>
</protein>
<evidence type="ECO:0000256" key="3">
    <source>
        <dbReference type="ARBA" id="ARBA00022884"/>
    </source>
</evidence>
<dbReference type="Pfam" id="PF00829">
    <property type="entry name" value="Ribosomal_L21p"/>
    <property type="match status" value="1"/>
</dbReference>
<dbReference type="Proteomes" id="UP000245506">
    <property type="component" value="Unassembled WGS sequence"/>
</dbReference>
<evidence type="ECO:0000256" key="7">
    <source>
        <dbReference type="RuleBase" id="RU000562"/>
    </source>
</evidence>
<evidence type="ECO:0000256" key="4">
    <source>
        <dbReference type="ARBA" id="ARBA00022980"/>
    </source>
</evidence>
<organism evidence="8 9">
    <name type="scientific">Leucothrix arctica</name>
    <dbReference type="NCBI Taxonomy" id="1481894"/>
    <lineage>
        <taxon>Bacteria</taxon>
        <taxon>Pseudomonadati</taxon>
        <taxon>Pseudomonadota</taxon>
        <taxon>Gammaproteobacteria</taxon>
        <taxon>Thiotrichales</taxon>
        <taxon>Thiotrichaceae</taxon>
        <taxon>Leucothrix</taxon>
    </lineage>
</organism>
<dbReference type="HAMAP" id="MF_01363">
    <property type="entry name" value="Ribosomal_bL21"/>
    <property type="match status" value="1"/>
</dbReference>
<dbReference type="NCBIfam" id="TIGR00061">
    <property type="entry name" value="L21"/>
    <property type="match status" value="1"/>
</dbReference>
<dbReference type="RefSeq" id="WP_109823340.1">
    <property type="nucleotide sequence ID" value="NZ_QGKL01000029.1"/>
</dbReference>
<dbReference type="InterPro" id="IPR036164">
    <property type="entry name" value="bL21-like_sf"/>
</dbReference>
<dbReference type="PANTHER" id="PTHR21349">
    <property type="entry name" value="50S RIBOSOMAL PROTEIN L21"/>
    <property type="match status" value="1"/>
</dbReference>
<dbReference type="GO" id="GO:0006412">
    <property type="term" value="P:translation"/>
    <property type="evidence" value="ECO:0007669"/>
    <property type="project" value="UniProtKB-UniRule"/>
</dbReference>
<keyword evidence="9" id="KW-1185">Reference proteome</keyword>
<dbReference type="GO" id="GO:1990904">
    <property type="term" value="C:ribonucleoprotein complex"/>
    <property type="evidence" value="ECO:0007669"/>
    <property type="project" value="UniProtKB-KW"/>
</dbReference>
<dbReference type="InterPro" id="IPR001787">
    <property type="entry name" value="Ribosomal_bL21"/>
</dbReference>
<keyword evidence="5 6" id="KW-0687">Ribonucleoprotein</keyword>
<dbReference type="GO" id="GO:0019843">
    <property type="term" value="F:rRNA binding"/>
    <property type="evidence" value="ECO:0007669"/>
    <property type="project" value="UniProtKB-UniRule"/>
</dbReference>
<proteinExistence type="inferred from homology"/>
<gene>
    <name evidence="6 8" type="primary">rplU</name>
    <name evidence="8" type="ORF">DKT75_10315</name>
</gene>
<dbReference type="GO" id="GO:0003735">
    <property type="term" value="F:structural constituent of ribosome"/>
    <property type="evidence" value="ECO:0007669"/>
    <property type="project" value="InterPro"/>
</dbReference>
<dbReference type="InterPro" id="IPR018258">
    <property type="entry name" value="Ribosomal_bL21_CS"/>
</dbReference>
<dbReference type="GO" id="GO:0005737">
    <property type="term" value="C:cytoplasm"/>
    <property type="evidence" value="ECO:0007669"/>
    <property type="project" value="UniProtKB-ARBA"/>
</dbReference>
<evidence type="ECO:0000256" key="5">
    <source>
        <dbReference type="ARBA" id="ARBA00023274"/>
    </source>
</evidence>
<keyword evidence="3 6" id="KW-0694">RNA-binding</keyword>
<sequence>MYAIFTTGGKQYRVSQGDVLDIEKLDVEEGASVDFDTVLMVSNDDAVQIGAPYVEGGKVTATVTKQGRGKKIEIIKFKRRKHHQKRTGHRQYLTKVEITGISA</sequence>
<dbReference type="EMBL" id="QGKL01000029">
    <property type="protein sequence ID" value="PWQ96369.1"/>
    <property type="molecule type" value="Genomic_DNA"/>
</dbReference>
<keyword evidence="4 6" id="KW-0689">Ribosomal protein</keyword>
<keyword evidence="2 6" id="KW-0699">rRNA-binding</keyword>
<dbReference type="GO" id="GO:0005840">
    <property type="term" value="C:ribosome"/>
    <property type="evidence" value="ECO:0007669"/>
    <property type="project" value="UniProtKB-KW"/>
</dbReference>